<dbReference type="AlphaFoldDB" id="A0A0N4XI19"/>
<keyword evidence="2" id="KW-0804">Transcription</keyword>
<evidence type="ECO:0000259" key="4">
    <source>
        <dbReference type="Pfam" id="PF00104"/>
    </source>
</evidence>
<dbReference type="InterPro" id="IPR035500">
    <property type="entry name" value="NHR-like_dom_sf"/>
</dbReference>
<dbReference type="OMA" id="NELHNHY"/>
<keyword evidence="3" id="KW-0675">Receptor</keyword>
<dbReference type="WBParaSite" id="NBR_0000217101-mRNA-1">
    <property type="protein sequence ID" value="NBR_0000217101-mRNA-1"/>
    <property type="gene ID" value="NBR_0000217101"/>
</dbReference>
<dbReference type="Pfam" id="PF00104">
    <property type="entry name" value="Hormone_recep"/>
    <property type="match status" value="1"/>
</dbReference>
<sequence>MRAEAVLERISNELHNHYTYDLKMPNYAARLIKLMELIGTMERVLCDMQKMIELARIFDVFKIETTEKGLFIC</sequence>
<feature type="domain" description="NR LBD" evidence="4">
    <location>
        <begin position="3"/>
        <end position="58"/>
    </location>
</feature>
<dbReference type="EMBL" id="UYSL01002298">
    <property type="protein sequence ID" value="VDL65761.1"/>
    <property type="molecule type" value="Genomic_DNA"/>
</dbReference>
<evidence type="ECO:0000256" key="3">
    <source>
        <dbReference type="ARBA" id="ARBA00023170"/>
    </source>
</evidence>
<evidence type="ECO:0000256" key="1">
    <source>
        <dbReference type="ARBA" id="ARBA00023015"/>
    </source>
</evidence>
<dbReference type="PANTHER" id="PTHR45680:SF29">
    <property type="entry name" value="NUCLEAR HORMONE RECEPTOR FAMILY"/>
    <property type="match status" value="1"/>
</dbReference>
<reference evidence="7" key="1">
    <citation type="submission" date="2017-02" db="UniProtKB">
        <authorList>
            <consortium name="WormBaseParasite"/>
        </authorList>
    </citation>
    <scope>IDENTIFICATION</scope>
</reference>
<evidence type="ECO:0000313" key="5">
    <source>
        <dbReference type="EMBL" id="VDL65761.1"/>
    </source>
</evidence>
<keyword evidence="1" id="KW-0805">Transcription regulation</keyword>
<dbReference type="Proteomes" id="UP000271162">
    <property type="component" value="Unassembled WGS sequence"/>
</dbReference>
<name>A0A0N4XI19_NIPBR</name>
<proteinExistence type="predicted"/>
<dbReference type="PANTHER" id="PTHR45680">
    <property type="entry name" value="NUCLEAR HORMONE RECEPTOR FAMILY"/>
    <property type="match status" value="1"/>
</dbReference>
<evidence type="ECO:0000256" key="2">
    <source>
        <dbReference type="ARBA" id="ARBA00023163"/>
    </source>
</evidence>
<dbReference type="SUPFAM" id="SSF48508">
    <property type="entry name" value="Nuclear receptor ligand-binding domain"/>
    <property type="match status" value="1"/>
</dbReference>
<evidence type="ECO:0000313" key="6">
    <source>
        <dbReference type="Proteomes" id="UP000271162"/>
    </source>
</evidence>
<accession>A0A0N4XI19</accession>
<keyword evidence="6" id="KW-1185">Reference proteome</keyword>
<organism evidence="7">
    <name type="scientific">Nippostrongylus brasiliensis</name>
    <name type="common">Rat hookworm</name>
    <dbReference type="NCBI Taxonomy" id="27835"/>
    <lineage>
        <taxon>Eukaryota</taxon>
        <taxon>Metazoa</taxon>
        <taxon>Ecdysozoa</taxon>
        <taxon>Nematoda</taxon>
        <taxon>Chromadorea</taxon>
        <taxon>Rhabditida</taxon>
        <taxon>Rhabditina</taxon>
        <taxon>Rhabditomorpha</taxon>
        <taxon>Strongyloidea</taxon>
        <taxon>Heligmosomidae</taxon>
        <taxon>Nippostrongylus</taxon>
    </lineage>
</organism>
<evidence type="ECO:0000313" key="7">
    <source>
        <dbReference type="WBParaSite" id="NBR_0000217101-mRNA-1"/>
    </source>
</evidence>
<gene>
    <name evidence="5" type="ORF">NBR_LOCUS2172</name>
</gene>
<dbReference type="InterPro" id="IPR000536">
    <property type="entry name" value="Nucl_hrmn_rcpt_lig-bd"/>
</dbReference>
<protein>
    <submittedName>
        <fullName evidence="7">NR LBD domain-containing protein</fullName>
    </submittedName>
</protein>
<reference evidence="5 6" key="2">
    <citation type="submission" date="2018-11" db="EMBL/GenBank/DDBJ databases">
        <authorList>
            <consortium name="Pathogen Informatics"/>
        </authorList>
    </citation>
    <scope>NUCLEOTIDE SEQUENCE [LARGE SCALE GENOMIC DNA]</scope>
</reference>
<dbReference type="STRING" id="27835.A0A0N4XI19"/>
<dbReference type="InterPro" id="IPR051152">
    <property type="entry name" value="C.elegans_Orphan_NR"/>
</dbReference>